<evidence type="ECO:0008006" key="3">
    <source>
        <dbReference type="Google" id="ProtNLM"/>
    </source>
</evidence>
<dbReference type="STRING" id="1392247.A0A3N4KPU7"/>
<dbReference type="EMBL" id="ML119128">
    <property type="protein sequence ID" value="RPB12624.1"/>
    <property type="molecule type" value="Genomic_DNA"/>
</dbReference>
<organism evidence="1 2">
    <name type="scientific">Morchella conica CCBAS932</name>
    <dbReference type="NCBI Taxonomy" id="1392247"/>
    <lineage>
        <taxon>Eukaryota</taxon>
        <taxon>Fungi</taxon>
        <taxon>Dikarya</taxon>
        <taxon>Ascomycota</taxon>
        <taxon>Pezizomycotina</taxon>
        <taxon>Pezizomycetes</taxon>
        <taxon>Pezizales</taxon>
        <taxon>Morchellaceae</taxon>
        <taxon>Morchella</taxon>
    </lineage>
</organism>
<protein>
    <recommendedName>
        <fullName evidence="3">Heterokaryon incompatibility domain-containing protein</fullName>
    </recommendedName>
</protein>
<dbReference type="InParanoid" id="A0A3N4KPU7"/>
<dbReference type="PANTHER" id="PTHR39596">
    <property type="match status" value="1"/>
</dbReference>
<reference evidence="1 2" key="1">
    <citation type="journal article" date="2018" name="Nat. Ecol. Evol.">
        <title>Pezizomycetes genomes reveal the molecular basis of ectomycorrhizal truffle lifestyle.</title>
        <authorList>
            <person name="Murat C."/>
            <person name="Payen T."/>
            <person name="Noel B."/>
            <person name="Kuo A."/>
            <person name="Morin E."/>
            <person name="Chen J."/>
            <person name="Kohler A."/>
            <person name="Krizsan K."/>
            <person name="Balestrini R."/>
            <person name="Da Silva C."/>
            <person name="Montanini B."/>
            <person name="Hainaut M."/>
            <person name="Levati E."/>
            <person name="Barry K.W."/>
            <person name="Belfiori B."/>
            <person name="Cichocki N."/>
            <person name="Clum A."/>
            <person name="Dockter R.B."/>
            <person name="Fauchery L."/>
            <person name="Guy J."/>
            <person name="Iotti M."/>
            <person name="Le Tacon F."/>
            <person name="Lindquist E.A."/>
            <person name="Lipzen A."/>
            <person name="Malagnac F."/>
            <person name="Mello A."/>
            <person name="Molinier V."/>
            <person name="Miyauchi S."/>
            <person name="Poulain J."/>
            <person name="Riccioni C."/>
            <person name="Rubini A."/>
            <person name="Sitrit Y."/>
            <person name="Splivallo R."/>
            <person name="Traeger S."/>
            <person name="Wang M."/>
            <person name="Zifcakova L."/>
            <person name="Wipf D."/>
            <person name="Zambonelli A."/>
            <person name="Paolocci F."/>
            <person name="Nowrousian M."/>
            <person name="Ottonello S."/>
            <person name="Baldrian P."/>
            <person name="Spatafora J.W."/>
            <person name="Henrissat B."/>
            <person name="Nagy L.G."/>
            <person name="Aury J.M."/>
            <person name="Wincker P."/>
            <person name="Grigoriev I.V."/>
            <person name="Bonfante P."/>
            <person name="Martin F.M."/>
        </authorList>
    </citation>
    <scope>NUCLEOTIDE SEQUENCE [LARGE SCALE GENOMIC DNA]</scope>
    <source>
        <strain evidence="1 2">CCBAS932</strain>
    </source>
</reference>
<accession>A0A3N4KPU7</accession>
<name>A0A3N4KPU7_9PEZI</name>
<dbReference type="PANTHER" id="PTHR39596:SF3">
    <property type="entry name" value="HETEROKARYON INCOMPATIBILITY DOMAIN-CONTAINING PROTEIN"/>
    <property type="match status" value="1"/>
</dbReference>
<gene>
    <name evidence="1" type="ORF">P167DRAFT_545506</name>
</gene>
<dbReference type="OrthoDB" id="2426273at2759"/>
<dbReference type="Proteomes" id="UP000277580">
    <property type="component" value="Unassembled WGS sequence"/>
</dbReference>
<evidence type="ECO:0000313" key="1">
    <source>
        <dbReference type="EMBL" id="RPB12624.1"/>
    </source>
</evidence>
<evidence type="ECO:0000313" key="2">
    <source>
        <dbReference type="Proteomes" id="UP000277580"/>
    </source>
</evidence>
<dbReference type="AlphaFoldDB" id="A0A3N4KPU7"/>
<sequence>MEHLFYHDKADRKGFGSVEPTTEWLRFHHHESVPLTNFHDYPSARGWDMDRVWRGDLGAAHPSLNGLSSSEISSSVAALLQSWLYLGLLEAALQKRVPVKSFTIENTGSIPKLFSMRLGTYFNAWDTQARIMLKDPSKQKQWNRSVVDALVEAHSWVARLSRFQRQTEDCRVTGGLQARFPEFGDQVCGTLPAIIRLAEAIDCGRRRIFRSCHADVSPALTWKCPDGAAGARRHRLQSRHWCPFTISMLEATTCQSVMDWIDSTQKEYPSPHHASCTESACSRNNLNTSAYKTEHVNPQCVCAFIAPSLDDMIPIFQQDGTPVIRVVHNGVETRLEVSASSPRNPYVAFSHVWVDGLGSVSEKGIPTCQALRLSALAEEALGPGAALWIDSLCIPETYVWRKRATTALNRTYREATAVVVVDQTIRKSQRGIDAEDFLLAIYTSAWCQRLWTYLESILAQSIFFEVSEGLMRFPISSSKFPKTVRVIWEALAKEIFRLRNPDGLKLNLGHIARALAWRSTTKCDAETIALGTVLGIDVRRLLKVNAEVRKMMFFKLVKRLPYNIIFLSGPKLSLRPFRWAPFTLMSQVGIRLDADDGSQTSLCTANGLVGNYLVLRLSRSMTKCPVTRKWYAFDSSSDATYILTAPSYGWSSEPDSCPFDHIAIDSEFKEVPSFNRVTSAVALMGKRKCSIPDVTVCNYVGPMFLECVRGNIRSIEAVLCNTQALDLCIQ</sequence>
<keyword evidence="2" id="KW-1185">Reference proteome</keyword>
<proteinExistence type="predicted"/>